<dbReference type="Proteomes" id="UP000284189">
    <property type="component" value="Unassembled WGS sequence"/>
</dbReference>
<organism evidence="1 2">
    <name type="scientific">Flagellimonas aequoris</name>
    <dbReference type="NCBI Taxonomy" id="2306997"/>
    <lineage>
        <taxon>Bacteria</taxon>
        <taxon>Pseudomonadati</taxon>
        <taxon>Bacteroidota</taxon>
        <taxon>Flavobacteriia</taxon>
        <taxon>Flavobacteriales</taxon>
        <taxon>Flavobacteriaceae</taxon>
        <taxon>Flagellimonas</taxon>
    </lineage>
</organism>
<gene>
    <name evidence="1" type="ORF">D2U88_07375</name>
</gene>
<evidence type="ECO:0000313" key="1">
    <source>
        <dbReference type="EMBL" id="RIV71577.1"/>
    </source>
</evidence>
<proteinExistence type="predicted"/>
<sequence>MNCYVRRWLGIIDFEIKGTLSYEILRIGCLGFYFRISILLQSKITYSINLLMINDIYDFLVADNQNI</sequence>
<reference evidence="1 2" key="1">
    <citation type="submission" date="2018-08" db="EMBL/GenBank/DDBJ databases">
        <title>Proposal of Muricauda 72 sp.nov. and Muricauda NH166 sp.nov., isolated from seawater.</title>
        <authorList>
            <person name="Cheng H."/>
            <person name="Wu Y.-H."/>
            <person name="Guo L.-L."/>
            <person name="Xu X.-W."/>
        </authorList>
    </citation>
    <scope>NUCLEOTIDE SEQUENCE [LARGE SCALE GENOMIC DNA]</scope>
    <source>
        <strain evidence="1 2">NH166</strain>
    </source>
</reference>
<evidence type="ECO:0000313" key="2">
    <source>
        <dbReference type="Proteomes" id="UP000284189"/>
    </source>
</evidence>
<dbReference type="AlphaFoldDB" id="A0A418N882"/>
<name>A0A418N882_9FLAO</name>
<accession>A0A418N882</accession>
<protein>
    <submittedName>
        <fullName evidence="1">Uncharacterized protein</fullName>
    </submittedName>
</protein>
<dbReference type="EMBL" id="QXFJ01000017">
    <property type="protein sequence ID" value="RIV71577.1"/>
    <property type="molecule type" value="Genomic_DNA"/>
</dbReference>
<comment type="caution">
    <text evidence="1">The sequence shown here is derived from an EMBL/GenBank/DDBJ whole genome shotgun (WGS) entry which is preliminary data.</text>
</comment>